<organism evidence="1">
    <name type="scientific">Tanacetum cinerariifolium</name>
    <name type="common">Dalmatian daisy</name>
    <name type="synonym">Chrysanthemum cinerariifolium</name>
    <dbReference type="NCBI Taxonomy" id="118510"/>
    <lineage>
        <taxon>Eukaryota</taxon>
        <taxon>Viridiplantae</taxon>
        <taxon>Streptophyta</taxon>
        <taxon>Embryophyta</taxon>
        <taxon>Tracheophyta</taxon>
        <taxon>Spermatophyta</taxon>
        <taxon>Magnoliopsida</taxon>
        <taxon>eudicotyledons</taxon>
        <taxon>Gunneridae</taxon>
        <taxon>Pentapetalae</taxon>
        <taxon>asterids</taxon>
        <taxon>campanulids</taxon>
        <taxon>Asterales</taxon>
        <taxon>Asteraceae</taxon>
        <taxon>Asteroideae</taxon>
        <taxon>Anthemideae</taxon>
        <taxon>Anthemidinae</taxon>
        <taxon>Tanacetum</taxon>
    </lineage>
</organism>
<accession>A0A699HGP2</accession>
<gene>
    <name evidence="1" type="ORF">Tci_347386</name>
</gene>
<name>A0A699HGP2_TANCI</name>
<evidence type="ECO:0000313" key="1">
    <source>
        <dbReference type="EMBL" id="GEX75411.1"/>
    </source>
</evidence>
<feature type="non-terminal residue" evidence="1">
    <location>
        <position position="1"/>
    </location>
</feature>
<dbReference type="AlphaFoldDB" id="A0A699HGP2"/>
<evidence type="ECO:0008006" key="2">
    <source>
        <dbReference type="Google" id="ProtNLM"/>
    </source>
</evidence>
<comment type="caution">
    <text evidence="1">The sequence shown here is derived from an EMBL/GenBank/DDBJ whole genome shotgun (WGS) entry which is preliminary data.</text>
</comment>
<proteinExistence type="predicted"/>
<dbReference type="EMBL" id="BKCJ010127909">
    <property type="protein sequence ID" value="GEX75411.1"/>
    <property type="molecule type" value="Genomic_DNA"/>
</dbReference>
<protein>
    <recommendedName>
        <fullName evidence="2">DUF4283 domain-containing protein</fullName>
    </recommendedName>
</protein>
<reference evidence="1" key="1">
    <citation type="journal article" date="2019" name="Sci. Rep.">
        <title>Draft genome of Tanacetum cinerariifolium, the natural source of mosquito coil.</title>
        <authorList>
            <person name="Yamashiro T."/>
            <person name="Shiraishi A."/>
            <person name="Satake H."/>
            <person name="Nakayama K."/>
        </authorList>
    </citation>
    <scope>NUCLEOTIDE SEQUENCE</scope>
</reference>
<sequence>VGCNSATRIPNVVNACLESFRTVSKAHGIRYSASANEENTNDAGTVNDVANNGTTVGPALAESGCELIKKDVGNIPVWVKLHGVPSNAFSEDGLSVIATKLDTSLMLDSYTSDMCIQSWDMSSYDIALIEIQADVELKHNIVVAMLKLIEEGFYTCNNECPINIDSDVVKNIKKPSQTPRCVPVGPKMGFKPVNQVYIHVSKKNTVNTSGDKKKDVEPTIDVSISNLFDVLNSVENDVNLDMNGETSNLAKKANFSGSSLIIDEKVTLVDDEDKPLTKVDSLSDYDSENEVASVDNNMANFLASKKVGYGINSLLEQWKETHENGDYDFEPYDDNMYEGQDIPDKIQNICDNLDIKIRGRKKK</sequence>